<keyword evidence="2" id="KW-1185">Reference proteome</keyword>
<gene>
    <name evidence="1" type="ORF">NDK43_02555</name>
</gene>
<reference evidence="1 2" key="1">
    <citation type="submission" date="2022-06" db="EMBL/GenBank/DDBJ databases">
        <authorList>
            <person name="Jeon C.O."/>
        </authorList>
    </citation>
    <scope>NUCLEOTIDE SEQUENCE [LARGE SCALE GENOMIC DNA]</scope>
    <source>
        <strain evidence="1 2">KCTC 13943</strain>
    </source>
</reference>
<dbReference type="EMBL" id="JAMQCR010000001">
    <property type="protein sequence ID" value="MCM2531484.1"/>
    <property type="molecule type" value="Genomic_DNA"/>
</dbReference>
<sequence length="222" mass="25944">METEALIPPYLANDKEMLDEVMKFSTDGESLPPANIIQEKRQTLAIEIRRRFGGYYEFAKHFGKTKGVIVNWTMEEVYQRLFAMLDTEGSLKSLSKSGTLHDKVTKDVRLAFYEECLKRKVEIPEEEIDYLVGMAKRYRYHENDTESQQKTAQKLLKEMNIDYESIPSKNRAWSAKLSDEQVRAIRSKAEKGTKLKHLAEEYNVSIDTIRRVVNRKYYSNVI</sequence>
<evidence type="ECO:0000313" key="2">
    <source>
        <dbReference type="Proteomes" id="UP001523262"/>
    </source>
</evidence>
<protein>
    <recommendedName>
        <fullName evidence="3">Helix-turn-helix domain-containing protein</fullName>
    </recommendedName>
</protein>
<proteinExistence type="predicted"/>
<evidence type="ECO:0000313" key="1">
    <source>
        <dbReference type="EMBL" id="MCM2531484.1"/>
    </source>
</evidence>
<organism evidence="1 2">
    <name type="scientific">Neobacillus pocheonensis</name>
    <dbReference type="NCBI Taxonomy" id="363869"/>
    <lineage>
        <taxon>Bacteria</taxon>
        <taxon>Bacillati</taxon>
        <taxon>Bacillota</taxon>
        <taxon>Bacilli</taxon>
        <taxon>Bacillales</taxon>
        <taxon>Bacillaceae</taxon>
        <taxon>Neobacillus</taxon>
    </lineage>
</organism>
<name>A0ABT0W616_9BACI</name>
<dbReference type="Gene3D" id="1.10.10.60">
    <property type="entry name" value="Homeodomain-like"/>
    <property type="match status" value="1"/>
</dbReference>
<dbReference type="Proteomes" id="UP001523262">
    <property type="component" value="Unassembled WGS sequence"/>
</dbReference>
<accession>A0ABT0W616</accession>
<evidence type="ECO:0008006" key="3">
    <source>
        <dbReference type="Google" id="ProtNLM"/>
    </source>
</evidence>
<comment type="caution">
    <text evidence="1">The sequence shown here is derived from an EMBL/GenBank/DDBJ whole genome shotgun (WGS) entry which is preliminary data.</text>
</comment>